<dbReference type="EMBL" id="CAJVPV010000716">
    <property type="protein sequence ID" value="CAG8470810.1"/>
    <property type="molecule type" value="Genomic_DNA"/>
</dbReference>
<evidence type="ECO:0000313" key="1">
    <source>
        <dbReference type="EMBL" id="CAG8470810.1"/>
    </source>
</evidence>
<keyword evidence="2" id="KW-1185">Reference proteome</keyword>
<gene>
    <name evidence="1" type="ORF">AMORRO_LOCUS1846</name>
</gene>
<proteinExistence type="predicted"/>
<sequence>MTYNLSYIIKESLLPEEKEMNEEVSIEKGNKTSNNTEEIQAEVLKELSHNEDEQIIKPVINFDISILKNDSVVLIKELLTPMETT</sequence>
<protein>
    <submittedName>
        <fullName evidence="1">11999_t:CDS:1</fullName>
    </submittedName>
</protein>
<reference evidence="1" key="1">
    <citation type="submission" date="2021-06" db="EMBL/GenBank/DDBJ databases">
        <authorList>
            <person name="Kallberg Y."/>
            <person name="Tangrot J."/>
            <person name="Rosling A."/>
        </authorList>
    </citation>
    <scope>NUCLEOTIDE SEQUENCE</scope>
    <source>
        <strain evidence="1">CL551</strain>
    </source>
</reference>
<dbReference type="AlphaFoldDB" id="A0A9N8W3K8"/>
<evidence type="ECO:0000313" key="2">
    <source>
        <dbReference type="Proteomes" id="UP000789342"/>
    </source>
</evidence>
<accession>A0A9N8W3K8</accession>
<organism evidence="1 2">
    <name type="scientific">Acaulospora morrowiae</name>
    <dbReference type="NCBI Taxonomy" id="94023"/>
    <lineage>
        <taxon>Eukaryota</taxon>
        <taxon>Fungi</taxon>
        <taxon>Fungi incertae sedis</taxon>
        <taxon>Mucoromycota</taxon>
        <taxon>Glomeromycotina</taxon>
        <taxon>Glomeromycetes</taxon>
        <taxon>Diversisporales</taxon>
        <taxon>Acaulosporaceae</taxon>
        <taxon>Acaulospora</taxon>
    </lineage>
</organism>
<name>A0A9N8W3K8_9GLOM</name>
<comment type="caution">
    <text evidence="1">The sequence shown here is derived from an EMBL/GenBank/DDBJ whole genome shotgun (WGS) entry which is preliminary data.</text>
</comment>
<dbReference type="Proteomes" id="UP000789342">
    <property type="component" value="Unassembled WGS sequence"/>
</dbReference>